<protein>
    <submittedName>
        <fullName evidence="5">Ribonucleoside triphosphate reductase</fullName>
        <ecNumber evidence="5">1.17.4.2</ecNumber>
    </submittedName>
</protein>
<dbReference type="Pfam" id="PF03477">
    <property type="entry name" value="ATP-cone"/>
    <property type="match status" value="1"/>
</dbReference>
<evidence type="ECO:0000259" key="4">
    <source>
        <dbReference type="PROSITE" id="PS51161"/>
    </source>
</evidence>
<dbReference type="GO" id="GO:0004748">
    <property type="term" value="F:ribonucleoside-diphosphate reductase activity, thioredoxin disulfide as acceptor"/>
    <property type="evidence" value="ECO:0007669"/>
    <property type="project" value="TreeGrafter"/>
</dbReference>
<evidence type="ECO:0000313" key="5">
    <source>
        <dbReference type="EMBL" id="MBO8406917.1"/>
    </source>
</evidence>
<dbReference type="AlphaFoldDB" id="A0A940DCT3"/>
<feature type="domain" description="ATP-cone" evidence="4">
    <location>
        <begin position="21"/>
        <end position="113"/>
    </location>
</feature>
<dbReference type="GO" id="GO:0031250">
    <property type="term" value="C:anaerobic ribonucleoside-triphosphate reductase complex"/>
    <property type="evidence" value="ECO:0007669"/>
    <property type="project" value="TreeGrafter"/>
</dbReference>
<keyword evidence="2 3" id="KW-0067">ATP-binding</keyword>
<dbReference type="GO" id="GO:0008998">
    <property type="term" value="F:ribonucleoside-triphosphate reductase (thioredoxin) activity"/>
    <property type="evidence" value="ECO:0007669"/>
    <property type="project" value="UniProtKB-EC"/>
</dbReference>
<evidence type="ECO:0000256" key="2">
    <source>
        <dbReference type="ARBA" id="ARBA00022840"/>
    </source>
</evidence>
<dbReference type="SUPFAM" id="SSF51998">
    <property type="entry name" value="PFL-like glycyl radical enzymes"/>
    <property type="match status" value="1"/>
</dbReference>
<dbReference type="CDD" id="cd01675">
    <property type="entry name" value="RNR_III"/>
    <property type="match status" value="1"/>
</dbReference>
<dbReference type="Gene3D" id="3.20.70.20">
    <property type="match status" value="1"/>
</dbReference>
<dbReference type="GO" id="GO:0006260">
    <property type="term" value="P:DNA replication"/>
    <property type="evidence" value="ECO:0007669"/>
    <property type="project" value="InterPro"/>
</dbReference>
<proteinExistence type="predicted"/>
<dbReference type="PANTHER" id="PTHR21075:SF0">
    <property type="entry name" value="ANAEROBIC RIBONUCLEOSIDE-TRIPHOSPHATE REDUCTASE"/>
    <property type="match status" value="1"/>
</dbReference>
<keyword evidence="1 3" id="KW-0547">Nucleotide-binding</keyword>
<dbReference type="InterPro" id="IPR012833">
    <property type="entry name" value="NrdD"/>
</dbReference>
<reference evidence="5" key="2">
    <citation type="journal article" date="2021" name="PeerJ">
        <title>Extensive microbial diversity within the chicken gut microbiome revealed by metagenomics and culture.</title>
        <authorList>
            <person name="Gilroy R."/>
            <person name="Ravi A."/>
            <person name="Getino M."/>
            <person name="Pursley I."/>
            <person name="Horton D.L."/>
            <person name="Alikhan N.F."/>
            <person name="Baker D."/>
            <person name="Gharbi K."/>
            <person name="Hall N."/>
            <person name="Watson M."/>
            <person name="Adriaenssens E.M."/>
            <person name="Foster-Nyarko E."/>
            <person name="Jarju S."/>
            <person name="Secka A."/>
            <person name="Antonio M."/>
            <person name="Oren A."/>
            <person name="Chaudhuri R.R."/>
            <person name="La Ragione R."/>
            <person name="Hildebrand F."/>
            <person name="Pallen M.J."/>
        </authorList>
    </citation>
    <scope>NUCLEOTIDE SEQUENCE</scope>
    <source>
        <strain evidence="5">B1-16210</strain>
    </source>
</reference>
<keyword evidence="5" id="KW-0560">Oxidoreductase</keyword>
<comment type="caution">
    <text evidence="5">The sequence shown here is derived from an EMBL/GenBank/DDBJ whole genome shotgun (WGS) entry which is preliminary data.</text>
</comment>
<gene>
    <name evidence="5" type="ORF">IAC77_00455</name>
</gene>
<reference evidence="5" key="1">
    <citation type="submission" date="2020-10" db="EMBL/GenBank/DDBJ databases">
        <authorList>
            <person name="Gilroy R."/>
        </authorList>
    </citation>
    <scope>NUCLEOTIDE SEQUENCE</scope>
    <source>
        <strain evidence="5">B1-16210</strain>
    </source>
</reference>
<accession>A0A940DCT3</accession>
<dbReference type="PANTHER" id="PTHR21075">
    <property type="entry name" value="ANAEROBIC RIBONUCLEOSIDE-TRIPHOSPHATE REDUCTASE"/>
    <property type="match status" value="1"/>
</dbReference>
<dbReference type="GO" id="GO:0005524">
    <property type="term" value="F:ATP binding"/>
    <property type="evidence" value="ECO:0007669"/>
    <property type="project" value="UniProtKB-UniRule"/>
</dbReference>
<organism evidence="5 6">
    <name type="scientific">Candidatus Enterousia excrementavium</name>
    <dbReference type="NCBI Taxonomy" id="2840789"/>
    <lineage>
        <taxon>Bacteria</taxon>
        <taxon>Pseudomonadati</taxon>
        <taxon>Pseudomonadota</taxon>
        <taxon>Alphaproteobacteria</taxon>
        <taxon>Candidatus Enterousia</taxon>
    </lineage>
</organism>
<evidence type="ECO:0000256" key="1">
    <source>
        <dbReference type="ARBA" id="ARBA00022741"/>
    </source>
</evidence>
<dbReference type="NCBIfam" id="NF006126">
    <property type="entry name" value="PRK08270.1"/>
    <property type="match status" value="1"/>
</dbReference>
<dbReference type="NCBIfam" id="TIGR02487">
    <property type="entry name" value="NrdD"/>
    <property type="match status" value="1"/>
</dbReference>
<dbReference type="EMBL" id="JADINE010000006">
    <property type="protein sequence ID" value="MBO8406917.1"/>
    <property type="molecule type" value="Genomic_DNA"/>
</dbReference>
<dbReference type="InterPro" id="IPR005144">
    <property type="entry name" value="ATP-cone_dom"/>
</dbReference>
<dbReference type="GO" id="GO:0009265">
    <property type="term" value="P:2'-deoxyribonucleotide biosynthetic process"/>
    <property type="evidence" value="ECO:0007669"/>
    <property type="project" value="TreeGrafter"/>
</dbReference>
<dbReference type="Proteomes" id="UP000721442">
    <property type="component" value="Unassembled WGS sequence"/>
</dbReference>
<dbReference type="PROSITE" id="PS51161">
    <property type="entry name" value="ATP_CONE"/>
    <property type="match status" value="1"/>
</dbReference>
<name>A0A940DCT3_9PROT</name>
<dbReference type="Pfam" id="PF13597">
    <property type="entry name" value="NRDD"/>
    <property type="match status" value="1"/>
</dbReference>
<evidence type="ECO:0000313" key="6">
    <source>
        <dbReference type="Proteomes" id="UP000721442"/>
    </source>
</evidence>
<sequence length="682" mass="77313">MAVTENENKIQIIPTITTRLKVVQKRSGESVPFDSKKIFDAIKKAVAVTHEISDEQVANITQNALNKLESKFTDKNPTVEDVQESVIEALMDARAYKTAESYIIYRQKRSEIRDSYVDAVEVIEGYVGGSNWRIKENANIGYSIGGLILRTSERVTAEYWLNLYPREVAEAHKNAAIHVHDLGWLTGYCAGWSLRELLYEGFNGVPGYLQCEPAKHMATAISHMVNFLGTLQNEFAGAQAFSSVDTYLAPYVRIDNMTYADVKNAMQTLVFNCAVPCRWGTQTPFINFTFDWTCPEDLKNQHPFVGKKQMDFTYGELQNEMDMINKAFLEVMTEGDAMGRPFTFPIPTYNITNDFPWEHPNVKPLFDLAAKYGIPNFQNFLNSDLNPTDVRSMCCRLRLDVRELLKRGGGLFGSAEKTGSIGVVTINLARLGYTHKGDREGLFRELKRLLDLARDSLEIKRRIITKNMERGLYPFTRRYLGNWNHHFSTIGVNGANEMVRNFTNDRENIATPMGKKLVLDVMDFIRENLATFQEQTGNLYNLEATPAEGCSYRFAKTDVKNFPDIITAGTHDAPYYTNSTQLPVNYTDDPFVALEHQEELQRKYTGGTMLHLYMGEPVSSGEAAEKIVRTIFENYKIPYMTLTPTFSICPKHGYLPGRHEFCPKCDAEIAANQNAESTTVSQ</sequence>
<evidence type="ECO:0000256" key="3">
    <source>
        <dbReference type="PROSITE-ProRule" id="PRU00492"/>
    </source>
</evidence>
<dbReference type="EC" id="1.17.4.2" evidence="5"/>